<feature type="compositionally biased region" description="Basic and acidic residues" evidence="1">
    <location>
        <begin position="167"/>
        <end position="177"/>
    </location>
</feature>
<evidence type="ECO:0000313" key="3">
    <source>
        <dbReference type="Proteomes" id="UP000295264"/>
    </source>
</evidence>
<feature type="compositionally biased region" description="Basic and acidic residues" evidence="1">
    <location>
        <begin position="75"/>
        <end position="87"/>
    </location>
</feature>
<name>A0A484H240_SOUCH</name>
<feature type="compositionally biased region" description="Polar residues" evidence="1">
    <location>
        <begin position="328"/>
        <end position="346"/>
    </location>
</feature>
<reference evidence="2 3" key="1">
    <citation type="journal article" date="2018" name="Genomics">
        <title>Molecular footprints of inshore aquatic adaptation in Indo-Pacific humpback dolphin (Sousa chinensis).</title>
        <authorList>
            <person name="Ming Y."/>
            <person name="Jian J."/>
            <person name="Yu F."/>
            <person name="Yu X."/>
            <person name="Wang J."/>
            <person name="Liu W."/>
        </authorList>
    </citation>
    <scope>NUCLEOTIDE SEQUENCE [LARGE SCALE GENOMIC DNA]</scope>
    <source>
        <strain evidence="2">MY-2018</strain>
        <tissue evidence="2">Skin</tissue>
    </source>
</reference>
<feature type="region of interest" description="Disordered" evidence="1">
    <location>
        <begin position="1"/>
        <end position="366"/>
    </location>
</feature>
<feature type="compositionally biased region" description="Basic and acidic residues" evidence="1">
    <location>
        <begin position="131"/>
        <end position="145"/>
    </location>
</feature>
<dbReference type="InterPro" id="IPR017404">
    <property type="entry name" value="Ladinin_1"/>
</dbReference>
<sequence>SLARQWTLEDEEEQERERRRRHRSLSSTADDQVAQPAQDGDAAAPERLPSVEETEVSPQPPLDSSGEDVWAVLRARQERRQRQREAEVAQAPVREQLDTEEEDGAGTGQAGQLPPAPEKEMGLLLRRRLSRERQSSWVREEESLVGREPGCSRKGGSEKPSAPEKTLAPEKSLDSKEVSTSGKTASPEKVSVSQKIAVLEKRTISGKTLVLEETSVLEKLPSPGKTSDSEKRLTSEKAAVFEKTPAPEMRRAPARVAAPGQPRAQERPASAQSPSTPKGQGRAGPKQEPPPSAGLRGQGAERPAGTCHLPPITLQLKIPSKEDEADTPSPTQATYSSSLKRSSPRTISFRMSPRRDHSEAALTRSSSMKIPASSFTLGQKLERYHTAVQSSESVRSPGPSRAEFLVAPVDVASKRRLFEKELVGQGRGGAASSRKENLRLSGVVTSRLNLWISKTQESGDGDPQEEQKESAAARRIQWRKKVDSLDARGAAGPGGPAWDARTHYGLEFQDEAGGGANTAQRRGPCQELGVQTGDLQVFECSRSRLGKVPAGEFVQHNCPLNPPSSVETRERAEGLRLALGIWVSSSCCPRGWSPWCPCPRTGVPIKGRLPGSVWGTAPHDSCPLARVHPAHEDPARTLIGGWMHAQDDFSWRQSWLHSLFLPDPREAGSRLVASACPAPDLLAALLVLLEAASSLEGAFIHSITSVELQTSPASAPETPAQRLTKRLAPPALPPACHPAAGIHYPARLRTPQDRSSAAPAL</sequence>
<dbReference type="EMBL" id="QWLN02000256">
    <property type="protein sequence ID" value="TEA42207.1"/>
    <property type="molecule type" value="Genomic_DNA"/>
</dbReference>
<dbReference type="Proteomes" id="UP000295264">
    <property type="component" value="Unassembled WGS sequence"/>
</dbReference>
<evidence type="ECO:0008006" key="4">
    <source>
        <dbReference type="Google" id="ProtNLM"/>
    </source>
</evidence>
<organism evidence="2 3">
    <name type="scientific">Sousa chinensis</name>
    <name type="common">Indo-pacific humpbacked dolphin</name>
    <name type="synonym">Steno chinensis</name>
    <dbReference type="NCBI Taxonomy" id="103600"/>
    <lineage>
        <taxon>Eukaryota</taxon>
        <taxon>Metazoa</taxon>
        <taxon>Chordata</taxon>
        <taxon>Craniata</taxon>
        <taxon>Vertebrata</taxon>
        <taxon>Euteleostomi</taxon>
        <taxon>Mammalia</taxon>
        <taxon>Eutheria</taxon>
        <taxon>Laurasiatheria</taxon>
        <taxon>Artiodactyla</taxon>
        <taxon>Whippomorpha</taxon>
        <taxon>Cetacea</taxon>
        <taxon>Odontoceti</taxon>
        <taxon>Delphinidae</taxon>
        <taxon>Sousa</taxon>
    </lineage>
</organism>
<comment type="caution">
    <text evidence="2">The sequence shown here is derived from an EMBL/GenBank/DDBJ whole genome shotgun (WGS) entry which is preliminary data.</text>
</comment>
<dbReference type="PANTHER" id="PTHR12392:SF0">
    <property type="entry name" value="LADININ-1"/>
    <property type="match status" value="1"/>
</dbReference>
<feature type="compositionally biased region" description="Low complexity" evidence="1">
    <location>
        <begin position="29"/>
        <end position="43"/>
    </location>
</feature>
<accession>A0A484H240</accession>
<dbReference type="AlphaFoldDB" id="A0A484H240"/>
<dbReference type="PANTHER" id="PTHR12392">
    <property type="entry name" value="LADININ 1"/>
    <property type="match status" value="1"/>
</dbReference>
<evidence type="ECO:0000313" key="2">
    <source>
        <dbReference type="EMBL" id="TEA42207.1"/>
    </source>
</evidence>
<feature type="non-terminal residue" evidence="2">
    <location>
        <position position="761"/>
    </location>
</feature>
<proteinExistence type="predicted"/>
<evidence type="ECO:0000256" key="1">
    <source>
        <dbReference type="SAM" id="MobiDB-lite"/>
    </source>
</evidence>
<dbReference type="GO" id="GO:0005198">
    <property type="term" value="F:structural molecule activity"/>
    <property type="evidence" value="ECO:0007669"/>
    <property type="project" value="InterPro"/>
</dbReference>
<keyword evidence="3" id="KW-1185">Reference proteome</keyword>
<feature type="region of interest" description="Disordered" evidence="1">
    <location>
        <begin position="454"/>
        <end position="474"/>
    </location>
</feature>
<feature type="non-terminal residue" evidence="2">
    <location>
        <position position="1"/>
    </location>
</feature>
<gene>
    <name evidence="2" type="ORF">DBR06_SOUSAS6810135</name>
</gene>
<protein>
    <recommendedName>
        <fullName evidence="4">Ladinin-1</fullName>
    </recommendedName>
</protein>